<evidence type="ECO:0000313" key="2">
    <source>
        <dbReference type="EMBL" id="KMS51351.1"/>
    </source>
</evidence>
<name>A0A0J7XH30_9SPHN</name>
<feature type="coiled-coil region" evidence="1">
    <location>
        <begin position="222"/>
        <end position="256"/>
    </location>
</feature>
<proteinExistence type="predicted"/>
<dbReference type="RefSeq" id="WP_021243455.1">
    <property type="nucleotide sequence ID" value="NZ_KQ130458.1"/>
</dbReference>
<reference evidence="2 3" key="1">
    <citation type="journal article" date="2015" name="G3 (Bethesda)">
        <title>Insights into Ongoing Evolution of the Hexachlorocyclohexane Catabolic Pathway from Comparative Genomics of Ten Sphingomonadaceae Strains.</title>
        <authorList>
            <person name="Pearce S.L."/>
            <person name="Oakeshott J.G."/>
            <person name="Pandey G."/>
        </authorList>
    </citation>
    <scope>NUCLEOTIDE SEQUENCE [LARGE SCALE GENOMIC DNA]</scope>
    <source>
        <strain evidence="2 3">LL02</strain>
    </source>
</reference>
<sequence length="427" mass="47445">MAEFELLARQLIQRWKEDPNATYQSWFLWDERIKNFRSIRRGLAQVVAEIEAGRFGVAYRGSSLETVVHSVAEQRQIFKGADHAFLWKPKLRIPDIYENPANQRAFGRLLDHCACCDTAEEIIAGIHTIDRLNIKGLGPAVANLLYFLHPTLVPPFNTAIVNGYNKLTGGKVKLGSWQHFLAMRSGVLDLNERFRDLLSNDLGAIGGLLFDIGSGRYPAPPRDEEDQTLRSWAARLEQARAEAQTLNKALQKQGESDRTHSEIQAWLRDIGLALGYNIWIASNDRGRLHDGVRLGEGCLESLPTSISTSTGADAIRLIDVLWLEQGGDRVAAAFEVEHSTSIYSGIVRMLDLALSGSDLHATAGLFLVAPDARESEVRAQIARPAFNRIADLEIAYLPYGELERHKEAISRFGSGLKAIKAISRALP</sequence>
<keyword evidence="3" id="KW-1185">Reference proteome</keyword>
<organism evidence="2 3">
    <name type="scientific">Novosphingobium barchaimii LL02</name>
    <dbReference type="NCBI Taxonomy" id="1114963"/>
    <lineage>
        <taxon>Bacteria</taxon>
        <taxon>Pseudomonadati</taxon>
        <taxon>Pseudomonadota</taxon>
        <taxon>Alphaproteobacteria</taxon>
        <taxon>Sphingomonadales</taxon>
        <taxon>Sphingomonadaceae</taxon>
        <taxon>Novosphingobium</taxon>
    </lineage>
</organism>
<dbReference type="Proteomes" id="UP000052268">
    <property type="component" value="Unassembled WGS sequence"/>
</dbReference>
<evidence type="ECO:0000256" key="1">
    <source>
        <dbReference type="SAM" id="Coils"/>
    </source>
</evidence>
<dbReference type="OrthoDB" id="6807706at2"/>
<accession>A0A0J7XH30</accession>
<gene>
    <name evidence="2" type="ORF">V474_03740</name>
</gene>
<dbReference type="AlphaFoldDB" id="A0A0J7XH30"/>
<keyword evidence="1" id="KW-0175">Coiled coil</keyword>
<evidence type="ECO:0000313" key="3">
    <source>
        <dbReference type="Proteomes" id="UP000052268"/>
    </source>
</evidence>
<comment type="caution">
    <text evidence="2">The sequence shown here is derived from an EMBL/GenBank/DDBJ whole genome shotgun (WGS) entry which is preliminary data.</text>
</comment>
<protein>
    <submittedName>
        <fullName evidence="2">Type II restriction enzyme NmeDIP</fullName>
    </submittedName>
</protein>
<dbReference type="PATRIC" id="fig|1114963.3.peg.4375"/>
<dbReference type="EMBL" id="JACU01000012">
    <property type="protein sequence ID" value="KMS51351.1"/>
    <property type="molecule type" value="Genomic_DNA"/>
</dbReference>